<sequence length="116" mass="13155">MISVRAIMRLSISRIPTCKPYVYFHLRARMSSTITSTRSLAPSRPTDPFSHRTEPALDDADLTPHTTSITVEEEAMREKMEEFLERHGGGIPGIETENGKATEMKIAVRANMFRYI</sequence>
<dbReference type="EMBL" id="ML121596">
    <property type="protein sequence ID" value="RPB19184.1"/>
    <property type="molecule type" value="Genomic_DNA"/>
</dbReference>
<feature type="region of interest" description="Disordered" evidence="1">
    <location>
        <begin position="35"/>
        <end position="65"/>
    </location>
</feature>
<gene>
    <name evidence="2" type="ORF">L211DRAFT_853454</name>
</gene>
<keyword evidence="3" id="KW-1185">Reference proteome</keyword>
<accession>A0A3N4L8F9</accession>
<dbReference type="AlphaFoldDB" id="A0A3N4L8F9"/>
<dbReference type="InParanoid" id="A0A3N4L8F9"/>
<reference evidence="2 3" key="1">
    <citation type="journal article" date="2018" name="Nat. Ecol. Evol.">
        <title>Pezizomycetes genomes reveal the molecular basis of ectomycorrhizal truffle lifestyle.</title>
        <authorList>
            <person name="Murat C."/>
            <person name="Payen T."/>
            <person name="Noel B."/>
            <person name="Kuo A."/>
            <person name="Morin E."/>
            <person name="Chen J."/>
            <person name="Kohler A."/>
            <person name="Krizsan K."/>
            <person name="Balestrini R."/>
            <person name="Da Silva C."/>
            <person name="Montanini B."/>
            <person name="Hainaut M."/>
            <person name="Levati E."/>
            <person name="Barry K.W."/>
            <person name="Belfiori B."/>
            <person name="Cichocki N."/>
            <person name="Clum A."/>
            <person name="Dockter R.B."/>
            <person name="Fauchery L."/>
            <person name="Guy J."/>
            <person name="Iotti M."/>
            <person name="Le Tacon F."/>
            <person name="Lindquist E.A."/>
            <person name="Lipzen A."/>
            <person name="Malagnac F."/>
            <person name="Mello A."/>
            <person name="Molinier V."/>
            <person name="Miyauchi S."/>
            <person name="Poulain J."/>
            <person name="Riccioni C."/>
            <person name="Rubini A."/>
            <person name="Sitrit Y."/>
            <person name="Splivallo R."/>
            <person name="Traeger S."/>
            <person name="Wang M."/>
            <person name="Zifcakova L."/>
            <person name="Wipf D."/>
            <person name="Zambonelli A."/>
            <person name="Paolocci F."/>
            <person name="Nowrousian M."/>
            <person name="Ottonello S."/>
            <person name="Baldrian P."/>
            <person name="Spatafora J.W."/>
            <person name="Henrissat B."/>
            <person name="Nagy L.G."/>
            <person name="Aury J.M."/>
            <person name="Wincker P."/>
            <person name="Grigoriev I.V."/>
            <person name="Bonfante P."/>
            <person name="Martin F.M."/>
        </authorList>
    </citation>
    <scope>NUCLEOTIDE SEQUENCE [LARGE SCALE GENOMIC DNA]</scope>
    <source>
        <strain evidence="2 3">ATCC MYA-4762</strain>
    </source>
</reference>
<evidence type="ECO:0000256" key="1">
    <source>
        <dbReference type="SAM" id="MobiDB-lite"/>
    </source>
</evidence>
<proteinExistence type="predicted"/>
<protein>
    <submittedName>
        <fullName evidence="2">Uncharacterized protein</fullName>
    </submittedName>
</protein>
<dbReference type="Proteomes" id="UP000267821">
    <property type="component" value="Unassembled WGS sequence"/>
</dbReference>
<name>A0A3N4L8F9_9PEZI</name>
<organism evidence="2 3">
    <name type="scientific">Terfezia boudieri ATCC MYA-4762</name>
    <dbReference type="NCBI Taxonomy" id="1051890"/>
    <lineage>
        <taxon>Eukaryota</taxon>
        <taxon>Fungi</taxon>
        <taxon>Dikarya</taxon>
        <taxon>Ascomycota</taxon>
        <taxon>Pezizomycotina</taxon>
        <taxon>Pezizomycetes</taxon>
        <taxon>Pezizales</taxon>
        <taxon>Pezizaceae</taxon>
        <taxon>Terfezia</taxon>
    </lineage>
</organism>
<evidence type="ECO:0000313" key="2">
    <source>
        <dbReference type="EMBL" id="RPB19184.1"/>
    </source>
</evidence>
<evidence type="ECO:0000313" key="3">
    <source>
        <dbReference type="Proteomes" id="UP000267821"/>
    </source>
</evidence>